<dbReference type="AlphaFoldDB" id="A0A518ARV3"/>
<organism evidence="3 4">
    <name type="scientific">Aeoliella mucimassa</name>
    <dbReference type="NCBI Taxonomy" id="2527972"/>
    <lineage>
        <taxon>Bacteria</taxon>
        <taxon>Pseudomonadati</taxon>
        <taxon>Planctomycetota</taxon>
        <taxon>Planctomycetia</taxon>
        <taxon>Pirellulales</taxon>
        <taxon>Lacipirellulaceae</taxon>
        <taxon>Aeoliella</taxon>
    </lineage>
</organism>
<evidence type="ECO:0000313" key="4">
    <source>
        <dbReference type="Proteomes" id="UP000315750"/>
    </source>
</evidence>
<evidence type="ECO:0000313" key="3">
    <source>
        <dbReference type="EMBL" id="QDU57450.1"/>
    </source>
</evidence>
<dbReference type="OrthoDB" id="272946at2"/>
<feature type="transmembrane region" description="Helical" evidence="2">
    <location>
        <begin position="16"/>
        <end position="42"/>
    </location>
</feature>
<reference evidence="3 4" key="1">
    <citation type="submission" date="2019-02" db="EMBL/GenBank/DDBJ databases">
        <title>Deep-cultivation of Planctomycetes and their phenomic and genomic characterization uncovers novel biology.</title>
        <authorList>
            <person name="Wiegand S."/>
            <person name="Jogler M."/>
            <person name="Boedeker C."/>
            <person name="Pinto D."/>
            <person name="Vollmers J."/>
            <person name="Rivas-Marin E."/>
            <person name="Kohn T."/>
            <person name="Peeters S.H."/>
            <person name="Heuer A."/>
            <person name="Rast P."/>
            <person name="Oberbeckmann S."/>
            <person name="Bunk B."/>
            <person name="Jeske O."/>
            <person name="Meyerdierks A."/>
            <person name="Storesund J.E."/>
            <person name="Kallscheuer N."/>
            <person name="Luecker S."/>
            <person name="Lage O.M."/>
            <person name="Pohl T."/>
            <person name="Merkel B.J."/>
            <person name="Hornburger P."/>
            <person name="Mueller R.-W."/>
            <person name="Bruemmer F."/>
            <person name="Labrenz M."/>
            <person name="Spormann A.M."/>
            <person name="Op den Camp H."/>
            <person name="Overmann J."/>
            <person name="Amann R."/>
            <person name="Jetten M.S.M."/>
            <person name="Mascher T."/>
            <person name="Medema M.H."/>
            <person name="Devos D.P."/>
            <person name="Kaster A.-K."/>
            <person name="Ovreas L."/>
            <person name="Rohde M."/>
            <person name="Galperin M.Y."/>
            <person name="Jogler C."/>
        </authorList>
    </citation>
    <scope>NUCLEOTIDE SEQUENCE [LARGE SCALE GENOMIC DNA]</scope>
    <source>
        <strain evidence="3 4">Pan181</strain>
    </source>
</reference>
<evidence type="ECO:0000256" key="1">
    <source>
        <dbReference type="SAM" id="MobiDB-lite"/>
    </source>
</evidence>
<dbReference type="Proteomes" id="UP000315750">
    <property type="component" value="Chromosome"/>
</dbReference>
<accession>A0A518ARV3</accession>
<keyword evidence="2" id="KW-0812">Transmembrane</keyword>
<dbReference type="RefSeq" id="WP_145248639.1">
    <property type="nucleotide sequence ID" value="NZ_CP036278.1"/>
</dbReference>
<evidence type="ECO:0000256" key="2">
    <source>
        <dbReference type="SAM" id="Phobius"/>
    </source>
</evidence>
<dbReference type="EMBL" id="CP036278">
    <property type="protein sequence ID" value="QDU57450.1"/>
    <property type="molecule type" value="Genomic_DNA"/>
</dbReference>
<proteinExistence type="predicted"/>
<feature type="transmembrane region" description="Helical" evidence="2">
    <location>
        <begin position="139"/>
        <end position="157"/>
    </location>
</feature>
<feature type="region of interest" description="Disordered" evidence="1">
    <location>
        <begin position="172"/>
        <end position="198"/>
    </location>
</feature>
<keyword evidence="4" id="KW-1185">Reference proteome</keyword>
<keyword evidence="2" id="KW-0472">Membrane</keyword>
<feature type="transmembrane region" description="Helical" evidence="2">
    <location>
        <begin position="71"/>
        <end position="89"/>
    </location>
</feature>
<gene>
    <name evidence="3" type="ORF">Pan181_36660</name>
</gene>
<sequence>MLVSILADSPQPTFDVGWALLVVIRVLHITCAAAIFGGLVYIHQMVAPLTEGADDPAEALYRGRRSAWAKVVMMATAFLILSGFLQYYYNMTGHEDLPPLYHALFGIKFLLAFFVFYVAAGTAGKSALASDMQKNITKWVKLGIAAVLVIFVLAAVMRTFPKVPLAAEAAPAAAADEKASPDNNDTPITEENSETNDG</sequence>
<dbReference type="KEGG" id="amuc:Pan181_36660"/>
<feature type="transmembrane region" description="Helical" evidence="2">
    <location>
        <begin position="101"/>
        <end position="119"/>
    </location>
</feature>
<keyword evidence="2" id="KW-1133">Transmembrane helix</keyword>
<protein>
    <recommendedName>
        <fullName evidence="5">Copper resistance protein D</fullName>
    </recommendedName>
</protein>
<name>A0A518ARV3_9BACT</name>
<evidence type="ECO:0008006" key="5">
    <source>
        <dbReference type="Google" id="ProtNLM"/>
    </source>
</evidence>